<dbReference type="Proteomes" id="UP000215914">
    <property type="component" value="Chromosome 10"/>
</dbReference>
<organism evidence="2 3">
    <name type="scientific">Helianthus annuus</name>
    <name type="common">Common sunflower</name>
    <dbReference type="NCBI Taxonomy" id="4232"/>
    <lineage>
        <taxon>Eukaryota</taxon>
        <taxon>Viridiplantae</taxon>
        <taxon>Streptophyta</taxon>
        <taxon>Embryophyta</taxon>
        <taxon>Tracheophyta</taxon>
        <taxon>Spermatophyta</taxon>
        <taxon>Magnoliopsida</taxon>
        <taxon>eudicotyledons</taxon>
        <taxon>Gunneridae</taxon>
        <taxon>Pentapetalae</taxon>
        <taxon>asterids</taxon>
        <taxon>campanulids</taxon>
        <taxon>Asterales</taxon>
        <taxon>Asteraceae</taxon>
        <taxon>Asteroideae</taxon>
        <taxon>Heliantheae alliance</taxon>
        <taxon>Heliantheae</taxon>
        <taxon>Helianthus</taxon>
    </lineage>
</organism>
<reference evidence="2" key="2">
    <citation type="submission" date="2017-02" db="EMBL/GenBank/DDBJ databases">
        <title>Sunflower complete genome.</title>
        <authorList>
            <person name="Langlade N."/>
            <person name="Munos S."/>
        </authorList>
    </citation>
    <scope>NUCLEOTIDE SEQUENCE [LARGE SCALE GENOMIC DNA]</scope>
    <source>
        <tissue evidence="2">Leaves</tissue>
    </source>
</reference>
<evidence type="ECO:0000313" key="3">
    <source>
        <dbReference type="Proteomes" id="UP000215914"/>
    </source>
</evidence>
<evidence type="ECO:0000313" key="1">
    <source>
        <dbReference type="EMBL" id="KAF5812768.1"/>
    </source>
</evidence>
<name>A0A251TEK7_HELAN</name>
<reference evidence="1 3" key="1">
    <citation type="journal article" date="2017" name="Nature">
        <title>The sunflower genome provides insights into oil metabolism, flowering and Asterid evolution.</title>
        <authorList>
            <person name="Badouin H."/>
            <person name="Gouzy J."/>
            <person name="Grassa C.J."/>
            <person name="Murat F."/>
            <person name="Staton S.E."/>
            <person name="Cottret L."/>
            <person name="Lelandais-Briere C."/>
            <person name="Owens G.L."/>
            <person name="Carrere S."/>
            <person name="Mayjonade B."/>
            <person name="Legrand L."/>
            <person name="Gill N."/>
            <person name="Kane N.C."/>
            <person name="Bowers J.E."/>
            <person name="Hubner S."/>
            <person name="Bellec A."/>
            <person name="Berard A."/>
            <person name="Berges H."/>
            <person name="Blanchet N."/>
            <person name="Boniface M.C."/>
            <person name="Brunel D."/>
            <person name="Catrice O."/>
            <person name="Chaidir N."/>
            <person name="Claudel C."/>
            <person name="Donnadieu C."/>
            <person name="Faraut T."/>
            <person name="Fievet G."/>
            <person name="Helmstetter N."/>
            <person name="King M."/>
            <person name="Knapp S.J."/>
            <person name="Lai Z."/>
            <person name="Le Paslier M.C."/>
            <person name="Lippi Y."/>
            <person name="Lorenzon L."/>
            <person name="Mandel J.R."/>
            <person name="Marage G."/>
            <person name="Marchand G."/>
            <person name="Marquand E."/>
            <person name="Bret-Mestries E."/>
            <person name="Morien E."/>
            <person name="Nambeesan S."/>
            <person name="Nguyen T."/>
            <person name="Pegot-Espagnet P."/>
            <person name="Pouilly N."/>
            <person name="Raftis F."/>
            <person name="Sallet E."/>
            <person name="Schiex T."/>
            <person name="Thomas J."/>
            <person name="Vandecasteele C."/>
            <person name="Vares D."/>
            <person name="Vear F."/>
            <person name="Vautrin S."/>
            <person name="Crespi M."/>
            <person name="Mangin B."/>
            <person name="Burke J.M."/>
            <person name="Salse J."/>
            <person name="Munos S."/>
            <person name="Vincourt P."/>
            <person name="Rieseberg L.H."/>
            <person name="Langlade N.B."/>
        </authorList>
    </citation>
    <scope>NUCLEOTIDE SEQUENCE [LARGE SCALE GENOMIC DNA]</scope>
    <source>
        <strain evidence="3">cv. SF193</strain>
        <tissue evidence="1">Leaves</tissue>
    </source>
</reference>
<gene>
    <name evidence="2" type="ORF">HannXRQ_Chr10g0278311</name>
    <name evidence="1" type="ORF">HanXRQr2_Chr03g0090311</name>
</gene>
<proteinExistence type="predicted"/>
<keyword evidence="3" id="KW-1185">Reference proteome</keyword>
<accession>A0A251TEK7</accession>
<dbReference type="Gramene" id="mRNA:HanXRQr2_Chr03g0090311">
    <property type="protein sequence ID" value="CDS:HanXRQr2_Chr03g0090311.1"/>
    <property type="gene ID" value="HanXRQr2_Chr03g0090311"/>
</dbReference>
<dbReference type="InParanoid" id="A0A251TEK7"/>
<reference evidence="1" key="3">
    <citation type="submission" date="2020-06" db="EMBL/GenBank/DDBJ databases">
        <title>Helianthus annuus Genome sequencing and assembly Release 2.</title>
        <authorList>
            <person name="Gouzy J."/>
            <person name="Langlade N."/>
            <person name="Munos S."/>
        </authorList>
    </citation>
    <scope>NUCLEOTIDE SEQUENCE</scope>
    <source>
        <tissue evidence="1">Leaves</tissue>
    </source>
</reference>
<dbReference type="EMBL" id="MNCJ02000318">
    <property type="protein sequence ID" value="KAF5812768.1"/>
    <property type="molecule type" value="Genomic_DNA"/>
</dbReference>
<sequence length="122" mass="14373">MVICHCTSISSTLYKHLKHKCVESTFSTQSELCWAAKIFVQNLNRHSFPFPHTSCHFIFLHSNFEFHFLIPRNSLSSYLLSFQLQRERENEMLERGRESERISGFHSDDGGSRGFCNHEFNR</sequence>
<dbReference type="EMBL" id="CM007899">
    <property type="protein sequence ID" value="OTG09607.1"/>
    <property type="molecule type" value="Genomic_DNA"/>
</dbReference>
<dbReference type="AlphaFoldDB" id="A0A251TEK7"/>
<evidence type="ECO:0000313" key="2">
    <source>
        <dbReference type="EMBL" id="OTG09607.1"/>
    </source>
</evidence>
<protein>
    <submittedName>
        <fullName evidence="2">Uncharacterized protein</fullName>
    </submittedName>
</protein>